<evidence type="ECO:0000256" key="1">
    <source>
        <dbReference type="ARBA" id="ARBA00023157"/>
    </source>
</evidence>
<evidence type="ECO:0000313" key="5">
    <source>
        <dbReference type="Proteomes" id="UP000001307"/>
    </source>
</evidence>
<dbReference type="PROSITE" id="PS50240">
    <property type="entry name" value="TRYPSIN_DOM"/>
    <property type="match status" value="1"/>
</dbReference>
<dbReference type="InterPro" id="IPR001254">
    <property type="entry name" value="Trypsin_dom"/>
</dbReference>
<dbReference type="SUPFAM" id="SSF50494">
    <property type="entry name" value="Trypsin-like serine proteases"/>
    <property type="match status" value="1"/>
</dbReference>
<dbReference type="FunFam" id="2.40.10.10:FF:000068">
    <property type="entry name" value="transmembrane protease serine 2"/>
    <property type="match status" value="1"/>
</dbReference>
<dbReference type="GO" id="GO:0007340">
    <property type="term" value="P:acrosome reaction"/>
    <property type="evidence" value="ECO:0007669"/>
    <property type="project" value="TreeGrafter"/>
</dbReference>
<dbReference type="SMART" id="SM00020">
    <property type="entry name" value="Tryp_SPc"/>
    <property type="match status" value="1"/>
</dbReference>
<dbReference type="OrthoDB" id="546450at2759"/>
<dbReference type="GO" id="GO:0004252">
    <property type="term" value="F:serine-type endopeptidase activity"/>
    <property type="evidence" value="ECO:0007669"/>
    <property type="project" value="InterPro"/>
</dbReference>
<dbReference type="InterPro" id="IPR036772">
    <property type="entry name" value="SRCR-like_dom_sf"/>
</dbReference>
<keyword evidence="1 2" id="KW-1015">Disulfide bond</keyword>
<gene>
    <name evidence="4" type="ORF">GSOID_T00013429001</name>
</gene>
<dbReference type="CDD" id="cd00112">
    <property type="entry name" value="LDLa"/>
    <property type="match status" value="2"/>
</dbReference>
<dbReference type="InterPro" id="IPR036055">
    <property type="entry name" value="LDL_receptor-like_sf"/>
</dbReference>
<dbReference type="GO" id="GO:0006508">
    <property type="term" value="P:proteolysis"/>
    <property type="evidence" value="ECO:0007669"/>
    <property type="project" value="InterPro"/>
</dbReference>
<keyword evidence="5" id="KW-1185">Reference proteome</keyword>
<evidence type="ECO:0000313" key="4">
    <source>
        <dbReference type="EMBL" id="CBY22660.1"/>
    </source>
</evidence>
<name>E4WZR4_OIKDI</name>
<dbReference type="PANTHER" id="PTHR24252:SF8">
    <property type="entry name" value="ACROSIN"/>
    <property type="match status" value="1"/>
</dbReference>
<protein>
    <recommendedName>
        <fullName evidence="3">Peptidase S1 domain-containing protein</fullName>
    </recommendedName>
</protein>
<dbReference type="PRINTS" id="PR00261">
    <property type="entry name" value="LDLRECEPTOR"/>
</dbReference>
<dbReference type="GO" id="GO:0016020">
    <property type="term" value="C:membrane"/>
    <property type="evidence" value="ECO:0007669"/>
    <property type="project" value="InterPro"/>
</dbReference>
<evidence type="ECO:0000259" key="3">
    <source>
        <dbReference type="PROSITE" id="PS50240"/>
    </source>
</evidence>
<dbReference type="PROSITE" id="PS00134">
    <property type="entry name" value="TRYPSIN_HIS"/>
    <property type="match status" value="1"/>
</dbReference>
<organism evidence="4">
    <name type="scientific">Oikopleura dioica</name>
    <name type="common">Tunicate</name>
    <dbReference type="NCBI Taxonomy" id="34765"/>
    <lineage>
        <taxon>Eukaryota</taxon>
        <taxon>Metazoa</taxon>
        <taxon>Chordata</taxon>
        <taxon>Tunicata</taxon>
        <taxon>Appendicularia</taxon>
        <taxon>Copelata</taxon>
        <taxon>Oikopleuridae</taxon>
        <taxon>Oikopleura</taxon>
    </lineage>
</organism>
<dbReference type="PROSITE" id="PS50068">
    <property type="entry name" value="LDLRA_2"/>
    <property type="match status" value="1"/>
</dbReference>
<sequence>MPSRKSGAALVDEISIDQKSCFVRQNKCDFSTIADIENCFFHLNEGALTIDHHHRLYEKSPFDPELLAPVLKPGYTITLKSENQWNAIYESDEFFIGKPFYDEYCVLFRYRQRVSGEIKVNLLIDGYEKALFHKFERPNPHKIYPWVDVAIDVKLDDEKYPLGAMAKIQYKGLYETYLARIELQNGACPATNCNGKLSCVSDRTQCVEPYQLCDTDNDCDDWSDEMGCASGCGDQSEHFETKSSLGAKPGRSSCLWRIHGRQGKKIAVKVMMFGDLDQIKFMTMFEGLKTLDSYYGGVSVDLEEGTNGTVVKEYLLNSNEATIIVDFNLVLITADGQINAMPLISYEQVDDSYCSFVCKNSECLHDNYQCDGNPGCLAEDDELDCVRENQVDGLNIAEVRQIDGSWAQVCADENFKRHIANRLCYQMGFWAASSFNYGNIVSPYYNDFVVALPDEQETKGDSWVQGMLVKGTCPSRRVWSVDCGCYACGKRQVNTRPVTRIVGGSKTYLGKWPWMVSFQIRNVHNCGGAIISDSLILTAGHCFDKNLPKVHTILVGGNNHKSPEIVRRGIKQAHIHPEYYPDSNVPNHDIAIVQLDRKVSFSKYLQEKFLPNYFTA</sequence>
<feature type="disulfide bond" evidence="2">
    <location>
        <begin position="213"/>
        <end position="228"/>
    </location>
</feature>
<evidence type="ECO:0000256" key="2">
    <source>
        <dbReference type="PROSITE-ProRule" id="PRU00124"/>
    </source>
</evidence>
<dbReference type="InterPro" id="IPR018114">
    <property type="entry name" value="TRYPSIN_HIS"/>
</dbReference>
<dbReference type="Proteomes" id="UP000001307">
    <property type="component" value="Unassembled WGS sequence"/>
</dbReference>
<dbReference type="InterPro" id="IPR002172">
    <property type="entry name" value="LDrepeatLR_classA_rpt"/>
</dbReference>
<reference evidence="4" key="1">
    <citation type="journal article" date="2010" name="Science">
        <title>Plasticity of animal genome architecture unmasked by rapid evolution of a pelagic tunicate.</title>
        <authorList>
            <person name="Denoeud F."/>
            <person name="Henriet S."/>
            <person name="Mungpakdee S."/>
            <person name="Aury J.M."/>
            <person name="Da Silva C."/>
            <person name="Brinkmann H."/>
            <person name="Mikhaleva J."/>
            <person name="Olsen L.C."/>
            <person name="Jubin C."/>
            <person name="Canestro C."/>
            <person name="Bouquet J.M."/>
            <person name="Danks G."/>
            <person name="Poulain J."/>
            <person name="Campsteijn C."/>
            <person name="Adamski M."/>
            <person name="Cross I."/>
            <person name="Yadetie F."/>
            <person name="Muffato M."/>
            <person name="Louis A."/>
            <person name="Butcher S."/>
            <person name="Tsagkogeorga G."/>
            <person name="Konrad A."/>
            <person name="Singh S."/>
            <person name="Jensen M.F."/>
            <person name="Cong E.H."/>
            <person name="Eikeseth-Otteraa H."/>
            <person name="Noel B."/>
            <person name="Anthouard V."/>
            <person name="Porcel B.M."/>
            <person name="Kachouri-Lafond R."/>
            <person name="Nishino A."/>
            <person name="Ugolini M."/>
            <person name="Chourrout P."/>
            <person name="Nishida H."/>
            <person name="Aasland R."/>
            <person name="Huzurbazar S."/>
            <person name="Westhof E."/>
            <person name="Delsuc F."/>
            <person name="Lehrach H."/>
            <person name="Reinhardt R."/>
            <person name="Weissenbach J."/>
            <person name="Roy S.W."/>
            <person name="Artiguenave F."/>
            <person name="Postlethwait J.H."/>
            <person name="Manak J.R."/>
            <person name="Thompson E.M."/>
            <person name="Jaillon O."/>
            <person name="Du Pasquier L."/>
            <person name="Boudinot P."/>
            <person name="Liberles D.A."/>
            <person name="Volff J.N."/>
            <person name="Philippe H."/>
            <person name="Lenhard B."/>
            <person name="Roest Crollius H."/>
            <person name="Wincker P."/>
            <person name="Chourrout D."/>
        </authorList>
    </citation>
    <scope>NUCLEOTIDE SEQUENCE [LARGE SCALE GENOMIC DNA]</scope>
</reference>
<dbReference type="AlphaFoldDB" id="E4WZR4"/>
<dbReference type="InterPro" id="IPR043504">
    <property type="entry name" value="Peptidase_S1_PA_chymotrypsin"/>
</dbReference>
<dbReference type="InterPro" id="IPR009003">
    <property type="entry name" value="Peptidase_S1_PA"/>
</dbReference>
<dbReference type="SUPFAM" id="SSF57424">
    <property type="entry name" value="LDL receptor-like module"/>
    <property type="match status" value="1"/>
</dbReference>
<comment type="caution">
    <text evidence="2">Lacks conserved residue(s) required for the propagation of feature annotation.</text>
</comment>
<accession>E4WZR4</accession>
<dbReference type="PANTHER" id="PTHR24252">
    <property type="entry name" value="ACROSIN-RELATED"/>
    <property type="match status" value="1"/>
</dbReference>
<dbReference type="Pfam" id="PF00089">
    <property type="entry name" value="Trypsin"/>
    <property type="match status" value="1"/>
</dbReference>
<dbReference type="EMBL" id="FN653019">
    <property type="protein sequence ID" value="CBY22660.1"/>
    <property type="molecule type" value="Genomic_DNA"/>
</dbReference>
<dbReference type="SUPFAM" id="SSF56487">
    <property type="entry name" value="SRCR-like"/>
    <property type="match status" value="1"/>
</dbReference>
<dbReference type="InParanoid" id="E4WZR4"/>
<dbReference type="Gene3D" id="2.40.10.10">
    <property type="entry name" value="Trypsin-like serine proteases"/>
    <property type="match status" value="1"/>
</dbReference>
<dbReference type="Gene3D" id="3.10.250.10">
    <property type="entry name" value="SRCR-like domain"/>
    <property type="match status" value="1"/>
</dbReference>
<proteinExistence type="predicted"/>
<feature type="domain" description="Peptidase S1" evidence="3">
    <location>
        <begin position="501"/>
        <end position="616"/>
    </location>
</feature>
<dbReference type="Gene3D" id="4.10.400.10">
    <property type="entry name" value="Low-density Lipoprotein Receptor"/>
    <property type="match status" value="1"/>
</dbReference>
<dbReference type="SMART" id="SM00192">
    <property type="entry name" value="LDLa"/>
    <property type="match status" value="2"/>
</dbReference>